<reference evidence="2" key="1">
    <citation type="submission" date="2021-01" db="UniProtKB">
        <authorList>
            <consortium name="EnsemblMetazoa"/>
        </authorList>
    </citation>
    <scope>IDENTIFICATION</scope>
</reference>
<dbReference type="EnsemblMetazoa" id="NM_001177765">
    <property type="protein sequence ID" value="NP_001171236"/>
    <property type="gene ID" value="LOC100123729"/>
</dbReference>
<feature type="chain" id="PRO_5029612573" evidence="1">
    <location>
        <begin position="23"/>
        <end position="63"/>
    </location>
</feature>
<evidence type="ECO:0000313" key="2">
    <source>
        <dbReference type="EnsemblMetazoa" id="NP_001171236"/>
    </source>
</evidence>
<proteinExistence type="predicted"/>
<feature type="signal peptide" evidence="1">
    <location>
        <begin position="1"/>
        <end position="22"/>
    </location>
</feature>
<name>A0A7M6US96_NASVI</name>
<keyword evidence="1" id="KW-0732">Signal</keyword>
<protein>
    <submittedName>
        <fullName evidence="2">Uncharacterized protein</fullName>
    </submittedName>
</protein>
<sequence>MKTVYFVVLLLVALTYFTTIEASAIPHCSPWRCQQECLFKNFMKGECIQLQCVCSQKIGGIRP</sequence>
<evidence type="ECO:0000256" key="1">
    <source>
        <dbReference type="SAM" id="SignalP"/>
    </source>
</evidence>
<dbReference type="Proteomes" id="UP000002358">
    <property type="component" value="Chromosome 2"/>
</dbReference>
<keyword evidence="3" id="KW-1185">Reference proteome</keyword>
<dbReference type="AlphaFoldDB" id="A0A7M6US96"/>
<evidence type="ECO:0000313" key="3">
    <source>
        <dbReference type="Proteomes" id="UP000002358"/>
    </source>
</evidence>
<organism evidence="2 3">
    <name type="scientific">Nasonia vitripennis</name>
    <name type="common">Parasitic wasp</name>
    <dbReference type="NCBI Taxonomy" id="7425"/>
    <lineage>
        <taxon>Eukaryota</taxon>
        <taxon>Metazoa</taxon>
        <taxon>Ecdysozoa</taxon>
        <taxon>Arthropoda</taxon>
        <taxon>Hexapoda</taxon>
        <taxon>Insecta</taxon>
        <taxon>Pterygota</taxon>
        <taxon>Neoptera</taxon>
        <taxon>Endopterygota</taxon>
        <taxon>Hymenoptera</taxon>
        <taxon>Apocrita</taxon>
        <taxon>Proctotrupomorpha</taxon>
        <taxon>Chalcidoidea</taxon>
        <taxon>Pteromalidae</taxon>
        <taxon>Pteromalinae</taxon>
        <taxon>Nasonia</taxon>
    </lineage>
</organism>
<dbReference type="KEGG" id="nvi:100123729"/>
<gene>
    <name evidence="2" type="primary">100123729</name>
</gene>
<accession>A0A7M6US96</accession>
<dbReference type="InParanoid" id="A0A7M6US96"/>
<dbReference type="SMR" id="A0A7M6US96"/>